<dbReference type="EMBL" id="JANHOG010000350">
    <property type="protein sequence ID" value="KAJ3555235.1"/>
    <property type="molecule type" value="Genomic_DNA"/>
</dbReference>
<evidence type="ECO:0000313" key="2">
    <source>
        <dbReference type="Proteomes" id="UP001148662"/>
    </source>
</evidence>
<organism evidence="1 2">
    <name type="scientific">Phlebia brevispora</name>
    <dbReference type="NCBI Taxonomy" id="194682"/>
    <lineage>
        <taxon>Eukaryota</taxon>
        <taxon>Fungi</taxon>
        <taxon>Dikarya</taxon>
        <taxon>Basidiomycota</taxon>
        <taxon>Agaricomycotina</taxon>
        <taxon>Agaricomycetes</taxon>
        <taxon>Polyporales</taxon>
        <taxon>Meruliaceae</taxon>
        <taxon>Phlebia</taxon>
    </lineage>
</organism>
<sequence length="680" mass="75064">MGTAVDIVPMASAQQTDDDEGSDAQHATNPPRVNKSSLRLPSFLASDFAVVILFVASLACIVGLTRQLLLLWEMTRDDRILEMSMKIDLIAVALQVSPRKFRRVVAVVAVDEEIIRLAPNGLYELCASRAITGNRNASLSAIQDAQQPSQDHRLPSWLGPRLTEAQRQSLLDMDLIPNAAIEVFRPEFSGSVKYICIIGAGPSGLGALKVIRESPQYKAGLWKPVAFEARDAIGGVWVPAPPTDNPPLTPLYDSLTTNVPHPLMAFPGFPFPPSTNLFPPASVVRTYLESYAAQYALNQYVRLRTTVRLVDWDANIAKWRVRTSATSAGPDEATDEALFDHIIIANGHYSKPFYPDTPGLRAWLDAGKAMHSAWYRHPDNLGDTVLVLGGGPSGIDVADEMRTSARTVIHSVPGVPRADSEGGSLKKRGRIIEFLDAQEGRVRYEDGTSDTGIDYCILATGYEHSLPFLPPSLLELSLPPPIPPIPTKLYNSKFHIFPLAKQMFPLFTSLPAGSLAFVVLNYRILPFPLVEAQMHAVLKVFAEPNSLDPAQEAVDIVSYYEALRASVGDNAGAIAREWHKLDGASQFDYMDDVNRFAGGEYASEKHMVPSWFRELWEHKWTIRREWKEIVKAGEAEKWTAGVGASGGEEGTKEWVDLMWRIVHRAEHRQASNGAGRETRL</sequence>
<comment type="caution">
    <text evidence="1">The sequence shown here is derived from an EMBL/GenBank/DDBJ whole genome shotgun (WGS) entry which is preliminary data.</text>
</comment>
<proteinExistence type="predicted"/>
<accession>A0ACC1T832</accession>
<keyword evidence="2" id="KW-1185">Reference proteome</keyword>
<reference evidence="1" key="1">
    <citation type="submission" date="2022-07" db="EMBL/GenBank/DDBJ databases">
        <title>Genome Sequence of Phlebia brevispora.</title>
        <authorList>
            <person name="Buettner E."/>
        </authorList>
    </citation>
    <scope>NUCLEOTIDE SEQUENCE</scope>
    <source>
        <strain evidence="1">MPL23</strain>
    </source>
</reference>
<dbReference type="Proteomes" id="UP001148662">
    <property type="component" value="Unassembled WGS sequence"/>
</dbReference>
<gene>
    <name evidence="1" type="ORF">NM688_g2691</name>
</gene>
<protein>
    <submittedName>
        <fullName evidence="1">Uncharacterized protein</fullName>
    </submittedName>
</protein>
<evidence type="ECO:0000313" key="1">
    <source>
        <dbReference type="EMBL" id="KAJ3555235.1"/>
    </source>
</evidence>
<name>A0ACC1T832_9APHY</name>